<dbReference type="InterPro" id="IPR029442">
    <property type="entry name" value="GyrI-like"/>
</dbReference>
<evidence type="ECO:0000313" key="2">
    <source>
        <dbReference type="EMBL" id="SHM66013.1"/>
    </source>
</evidence>
<evidence type="ECO:0000313" key="3">
    <source>
        <dbReference type="Proteomes" id="UP000184038"/>
    </source>
</evidence>
<evidence type="ECO:0000259" key="1">
    <source>
        <dbReference type="Pfam" id="PF06445"/>
    </source>
</evidence>
<dbReference type="RefSeq" id="WP_170865498.1">
    <property type="nucleotide sequence ID" value="NZ_FRCP01000014.1"/>
</dbReference>
<sequence length="201" mass="23980">MNQYELDNNLKTIYRSSKKEPFFVEVPTMSYLTFDGKGHPCEEDFQSASEALFTLSYIVKFEIARKKLNIDYKVNPMEITWYLDKSNDGITFIWTMMIMQPKFIMKEMIRNAIKIAKDKGKNIAYDRVDFKEIEFGNCIQCFHLGDYNKMNDTLEKMIAIAKENNLCYDQYTHDIYLNDMRKTKIENYKTIMRIKTYKDKS</sequence>
<dbReference type="InterPro" id="IPR011256">
    <property type="entry name" value="Reg_factor_effector_dom_sf"/>
</dbReference>
<gene>
    <name evidence="2" type="ORF">SAMN02746066_02787</name>
</gene>
<accession>A0A1M7KKV2</accession>
<dbReference type="Pfam" id="PF06445">
    <property type="entry name" value="GyrI-like"/>
    <property type="match status" value="1"/>
</dbReference>
<dbReference type="Proteomes" id="UP000184038">
    <property type="component" value="Unassembled WGS sequence"/>
</dbReference>
<proteinExistence type="predicted"/>
<dbReference type="EMBL" id="FRCP01000014">
    <property type="protein sequence ID" value="SHM66013.1"/>
    <property type="molecule type" value="Genomic_DNA"/>
</dbReference>
<organism evidence="2 3">
    <name type="scientific">Anaerosporobacter mobilis DSM 15930</name>
    <dbReference type="NCBI Taxonomy" id="1120996"/>
    <lineage>
        <taxon>Bacteria</taxon>
        <taxon>Bacillati</taxon>
        <taxon>Bacillota</taxon>
        <taxon>Clostridia</taxon>
        <taxon>Lachnospirales</taxon>
        <taxon>Lachnospiraceae</taxon>
        <taxon>Anaerosporobacter</taxon>
    </lineage>
</organism>
<dbReference type="STRING" id="1120996.SAMN02746066_02787"/>
<name>A0A1M7KKV2_9FIRM</name>
<feature type="domain" description="GyrI-like small molecule binding" evidence="1">
    <location>
        <begin position="21"/>
        <end position="192"/>
    </location>
</feature>
<protein>
    <recommendedName>
        <fullName evidence="1">GyrI-like small molecule binding domain-containing protein</fullName>
    </recommendedName>
</protein>
<reference evidence="2 3" key="1">
    <citation type="submission" date="2016-11" db="EMBL/GenBank/DDBJ databases">
        <authorList>
            <person name="Jaros S."/>
            <person name="Januszkiewicz K."/>
            <person name="Wedrychowicz H."/>
        </authorList>
    </citation>
    <scope>NUCLEOTIDE SEQUENCE [LARGE SCALE GENOMIC DNA]</scope>
    <source>
        <strain evidence="2 3">DSM 15930</strain>
    </source>
</reference>
<keyword evidence="3" id="KW-1185">Reference proteome</keyword>
<dbReference type="Gene3D" id="3.20.80.10">
    <property type="entry name" value="Regulatory factor, effector binding domain"/>
    <property type="match status" value="1"/>
</dbReference>
<dbReference type="AlphaFoldDB" id="A0A1M7KKV2"/>